<dbReference type="EMBL" id="BAABHS010000029">
    <property type="protein sequence ID" value="GAA4984854.1"/>
    <property type="molecule type" value="Genomic_DNA"/>
</dbReference>
<organism evidence="1 2">
    <name type="scientific">Yinghuangia aomiensis</name>
    <dbReference type="NCBI Taxonomy" id="676205"/>
    <lineage>
        <taxon>Bacteria</taxon>
        <taxon>Bacillati</taxon>
        <taxon>Actinomycetota</taxon>
        <taxon>Actinomycetes</taxon>
        <taxon>Kitasatosporales</taxon>
        <taxon>Streptomycetaceae</taxon>
        <taxon>Yinghuangia</taxon>
    </lineage>
</organism>
<protein>
    <submittedName>
        <fullName evidence="1">Uncharacterized protein</fullName>
    </submittedName>
</protein>
<keyword evidence="2" id="KW-1185">Reference proteome</keyword>
<proteinExistence type="predicted"/>
<dbReference type="RefSeq" id="WP_345679236.1">
    <property type="nucleotide sequence ID" value="NZ_BAABHS010000029.1"/>
</dbReference>
<sequence>MRFRIPTEPVGQRLSVRQLTAVHVTQCGVDFDGPVYPPGVTVELPEGALVMITRIGTGELGLDTVGVLLAMADPDTGRLRQLHDEYPAESVDAVVRYLIPDLLAHLERRAPAHR</sequence>
<evidence type="ECO:0000313" key="2">
    <source>
        <dbReference type="Proteomes" id="UP001500466"/>
    </source>
</evidence>
<gene>
    <name evidence="1" type="ORF">GCM10023205_63850</name>
</gene>
<comment type="caution">
    <text evidence="1">The sequence shown here is derived from an EMBL/GenBank/DDBJ whole genome shotgun (WGS) entry which is preliminary data.</text>
</comment>
<dbReference type="Proteomes" id="UP001500466">
    <property type="component" value="Unassembled WGS sequence"/>
</dbReference>
<accession>A0ABP9I170</accession>
<reference evidence="2" key="1">
    <citation type="journal article" date="2019" name="Int. J. Syst. Evol. Microbiol.">
        <title>The Global Catalogue of Microorganisms (GCM) 10K type strain sequencing project: providing services to taxonomists for standard genome sequencing and annotation.</title>
        <authorList>
            <consortium name="The Broad Institute Genomics Platform"/>
            <consortium name="The Broad Institute Genome Sequencing Center for Infectious Disease"/>
            <person name="Wu L."/>
            <person name="Ma J."/>
        </authorList>
    </citation>
    <scope>NUCLEOTIDE SEQUENCE [LARGE SCALE GENOMIC DNA]</scope>
    <source>
        <strain evidence="2">JCM 17986</strain>
    </source>
</reference>
<name>A0ABP9I170_9ACTN</name>
<evidence type="ECO:0000313" key="1">
    <source>
        <dbReference type="EMBL" id="GAA4984854.1"/>
    </source>
</evidence>